<dbReference type="SUPFAM" id="SSF55608">
    <property type="entry name" value="Homing endonucleases"/>
    <property type="match status" value="1"/>
</dbReference>
<feature type="region of interest" description="Disordered" evidence="1">
    <location>
        <begin position="979"/>
        <end position="1037"/>
    </location>
</feature>
<dbReference type="InterPro" id="IPR007869">
    <property type="entry name" value="Homing_endonuc_PI-Sce"/>
</dbReference>
<dbReference type="InterPro" id="IPR007868">
    <property type="entry name" value="Hom_end_hint"/>
</dbReference>
<feature type="domain" description="Helicase ATP-binding" evidence="3">
    <location>
        <begin position="689"/>
        <end position="758"/>
    </location>
</feature>
<dbReference type="Gene3D" id="3.40.50.300">
    <property type="entry name" value="P-loop containing nucleotide triphosphate hydrolases"/>
    <property type="match status" value="1"/>
</dbReference>
<dbReference type="InterPro" id="IPR014001">
    <property type="entry name" value="Helicase_ATP-bd"/>
</dbReference>
<dbReference type="SUPFAM" id="SSF51294">
    <property type="entry name" value="Hedgehog/intein (Hint) domain"/>
    <property type="match status" value="1"/>
</dbReference>
<proteinExistence type="predicted"/>
<protein>
    <recommendedName>
        <fullName evidence="5">DOD-type homing endonuclease domain-containing protein</fullName>
    </recommendedName>
</protein>
<evidence type="ECO:0008006" key="5">
    <source>
        <dbReference type="Google" id="ProtNLM"/>
    </source>
</evidence>
<dbReference type="InterPro" id="IPR027434">
    <property type="entry name" value="Homing_endonucl"/>
</dbReference>
<dbReference type="SMART" id="SM00490">
    <property type="entry name" value="HELICc"/>
    <property type="match status" value="1"/>
</dbReference>
<dbReference type="GO" id="GO:0003677">
    <property type="term" value="F:DNA binding"/>
    <property type="evidence" value="ECO:0007669"/>
    <property type="project" value="InterPro"/>
</dbReference>
<accession>A0A6C0KTR6</accession>
<feature type="domain" description="DOD-type homing endonuclease" evidence="2">
    <location>
        <begin position="327"/>
        <end position="455"/>
    </location>
</feature>
<dbReference type="SUPFAM" id="SSF52540">
    <property type="entry name" value="P-loop containing nucleoside triphosphate hydrolases"/>
    <property type="match status" value="1"/>
</dbReference>
<reference evidence="4" key="1">
    <citation type="journal article" date="2020" name="Nature">
        <title>Giant virus diversity and host interactions through global metagenomics.</title>
        <authorList>
            <person name="Schulz F."/>
            <person name="Roux S."/>
            <person name="Paez-Espino D."/>
            <person name="Jungbluth S."/>
            <person name="Walsh D.A."/>
            <person name="Denef V.J."/>
            <person name="McMahon K.D."/>
            <person name="Konstantinidis K.T."/>
            <person name="Eloe-Fadrosh E.A."/>
            <person name="Kyrpides N.C."/>
            <person name="Woyke T."/>
        </authorList>
    </citation>
    <scope>NUCLEOTIDE SEQUENCE</scope>
    <source>
        <strain evidence="4">GVMAG-S-3300013094-109</strain>
    </source>
</reference>
<dbReference type="PROSITE" id="PS51192">
    <property type="entry name" value="HELICASE_ATP_BIND_1"/>
    <property type="match status" value="1"/>
</dbReference>
<dbReference type="Gene3D" id="2.170.16.10">
    <property type="entry name" value="Hedgehog/Intein (Hint) domain"/>
    <property type="match status" value="1"/>
</dbReference>
<dbReference type="GO" id="GO:0004519">
    <property type="term" value="F:endonuclease activity"/>
    <property type="evidence" value="ECO:0007669"/>
    <property type="project" value="InterPro"/>
</dbReference>
<dbReference type="Pfam" id="PF05204">
    <property type="entry name" value="Hom_end"/>
    <property type="match status" value="1"/>
</dbReference>
<dbReference type="Gene3D" id="3.40.50.10810">
    <property type="entry name" value="Tandem AAA-ATPase domain"/>
    <property type="match status" value="1"/>
</dbReference>
<evidence type="ECO:0000259" key="2">
    <source>
        <dbReference type="PROSITE" id="PS50819"/>
    </source>
</evidence>
<dbReference type="InterPro" id="IPR036844">
    <property type="entry name" value="Hint_dom_sf"/>
</dbReference>
<dbReference type="InterPro" id="IPR027417">
    <property type="entry name" value="P-loop_NTPase"/>
</dbReference>
<organism evidence="4">
    <name type="scientific">viral metagenome</name>
    <dbReference type="NCBI Taxonomy" id="1070528"/>
    <lineage>
        <taxon>unclassified sequences</taxon>
        <taxon>metagenomes</taxon>
        <taxon>organismal metagenomes</taxon>
    </lineage>
</organism>
<evidence type="ECO:0000259" key="3">
    <source>
        <dbReference type="PROSITE" id="PS51192"/>
    </source>
</evidence>
<evidence type="ECO:0000313" key="4">
    <source>
        <dbReference type="EMBL" id="QHU21382.1"/>
    </source>
</evidence>
<dbReference type="EMBL" id="MN740989">
    <property type="protein sequence ID" value="QHU21382.1"/>
    <property type="molecule type" value="Genomic_DNA"/>
</dbReference>
<dbReference type="GO" id="GO:0030908">
    <property type="term" value="P:protein splicing"/>
    <property type="evidence" value="ECO:0007669"/>
    <property type="project" value="InterPro"/>
</dbReference>
<dbReference type="InterPro" id="IPR038718">
    <property type="entry name" value="SNF2-like_sf"/>
</dbReference>
<dbReference type="InterPro" id="IPR004042">
    <property type="entry name" value="Intein_endonuc_central"/>
</dbReference>
<dbReference type="Pfam" id="PF05203">
    <property type="entry name" value="Hom_end_hint"/>
    <property type="match status" value="1"/>
</dbReference>
<name>A0A6C0KTR6_9ZZZZ</name>
<dbReference type="Gene3D" id="3.10.28.10">
    <property type="entry name" value="Homing endonucleases"/>
    <property type="match status" value="1"/>
</dbReference>
<dbReference type="PROSITE" id="PS50819">
    <property type="entry name" value="INTEIN_ENDONUCLEASE"/>
    <property type="match status" value="1"/>
</dbReference>
<evidence type="ECO:0000256" key="1">
    <source>
        <dbReference type="SAM" id="MobiDB-lite"/>
    </source>
</evidence>
<dbReference type="Pfam" id="PF00271">
    <property type="entry name" value="Helicase_C"/>
    <property type="match status" value="1"/>
</dbReference>
<sequence>MLKPLKPNKTNKTKLVIVDEEPKSDAEIVKKSLIDNNCDKIGNLYSSDSECNKFLLRKEFLERQELAKEPEADPYLYPNLNDPLFNVKIAEKSEFADNKFDGKIYEDVKARAEELANADFELSPNQTFVRNFLSFQTPYNSLLLYGELGSGKCHAINTPIIMYDGSIKMVQDIQIGDLLMGDDSTPRTVTSLARGKDKMYNIIPVKGDKYTVNEEHILCLKASGFPKLCHNHYNSHFNFNVQWLENNKFKTRNFSYNKNDEDSRKKTEECATLFFEEIKKNENTCDNVFEISVKDYLKLSKKYKAFLKGYKAPVDFEEKSLPIDPYMIGYWLGYGSKRDAVITSQDSSVLKYFNINLKEYGLTLNFRSNYDYGISGNGKLGNNKFLNTLKELNMVNNKHIPMIYKCNSRENRLKLLAGLIDSDGHLGNDACGFEFTQKNEVLMDDVIFLARSLGFSCYKSIKKTTWTYKGVKKYGFAYRTNINGEGVEEIPTIIPRKRANSRKQIKNVLVTGINVEYVNYDDYYGFTLDGNCRYLMGDFTVTHNTCSAIGVAEEMRDYLKQMGINKRTIIVASPNVQDNFRRGFFDDRKLKLVDGLWNIRDCTGNKFLKEINPMNMKGIPKDKIITQINAIINASYIFLGYVEFANYINKVESGKPKGIKQVKRVKGDKHFYGEYKTQDDLVRQQHRNLRNEFNGRLVIIDEIHNIRISGDTSIKLVADSLMSLVKATQDLRILLLSATPMYNDYKEIVWLLNLMNANDKRGLVEIKDIFEKDGEFKKNSLGEEVGKELLIQKATGYVSFVKGNNPYTFPFKIFPQIFSPEHTFRDHKYPIYQMNGKMISEEDKLKFLDIYLTKIGPYQELGYKFIIDNLKHKKISITTNKGVVKDMPSFENMDSFGYVLMTMPLESLIMVYPIEGLENAIEQIKDETISDASVSTSYSDNNQKSESIGSIKSLSKLEGEEISKPKEDSLFDEYIPKSAGENEVEQVSEAQVSPSSGEEEESEVEEKPQDVKLIRRSSSESSVSSAGGGSSPSEELDNYFISPNDIVGKKGLERIMSFVDSNRPPLKGSFEYKPKTLQKYGRIFSKDEIGKYSSKIKSICDAIVNSEGISLIYSQYIDAALVPMALALEEIGFSRFGQGAKSLFKTPPLQKSTGLKYCMITGDPRLSPNNDFEVKSITNEDNKNGERIKVVLISQAGTEGIDFKFLRQVHILEPWYNMSRLEQIIGRAVRNFSHKSLPFEKRNVQIFMYGTLLENEEEEAADLYVYRVAEYKAVQIGKVSRVLKETAIDCIINHSQTMLTQELMNIGVEQKLSNGQLIQDFKIGDAPYSASCDYMECDYNCSPDKKIESPNDYTYTEAFILMNAEKILKKIRTLMKERYFYLKKDLIQHINIPRPYPLVQIYAALTQLVEDTSEFITDKYGRTGYLINIGEYYLFQPSELNNNNISIFDRSVPIDFKPDSIKFDIKRGAMREVIDVRNIDDVALMNENVIVPAFKKGSKSQAQKLVVESEARELEAESEARELEAEKEIVIQLVNDEQNGLKILQELNAKFNTAIQASSTTTKIPRGEEDWYKYCGITMRKLIKDFNIPNRLVLEILIEHIVDMLDGGELIELLNYLFLKDFEPNSFEDMVKKYLEKKIIKTSKQLNGFVVFIKDKRKIFVFDNSKNKWVPAEFEDENEINKEINERFIFNKSDFSPLVGFIGYDQKNSYLVFKIKDTQSARNTGARCDEAGKAKKLQVINSVLGEEKYNKDNTKGMGQAELCSLIEFIMRYYNNERKDGKIWFLTLVMAHINKFL</sequence>
<dbReference type="InterPro" id="IPR001650">
    <property type="entry name" value="Helicase_C-like"/>
</dbReference>